<evidence type="ECO:0000256" key="10">
    <source>
        <dbReference type="ARBA" id="ARBA00023136"/>
    </source>
</evidence>
<evidence type="ECO:0000313" key="16">
    <source>
        <dbReference type="Proteomes" id="UP000580856"/>
    </source>
</evidence>
<evidence type="ECO:0000256" key="14">
    <source>
        <dbReference type="SAM" id="MobiDB-lite"/>
    </source>
</evidence>
<evidence type="ECO:0000256" key="5">
    <source>
        <dbReference type="ARBA" id="ARBA00022475"/>
    </source>
</evidence>
<protein>
    <recommendedName>
        <fullName evidence="3 13">Flagellar biosynthetic protein FlhB</fullName>
    </recommendedName>
</protein>
<dbReference type="Pfam" id="PF01312">
    <property type="entry name" value="Bac_export_2"/>
    <property type="match status" value="1"/>
</dbReference>
<dbReference type="GO" id="GO:0044780">
    <property type="term" value="P:bacterial-type flagellum assembly"/>
    <property type="evidence" value="ECO:0007669"/>
    <property type="project" value="InterPro"/>
</dbReference>
<feature type="transmembrane region" description="Helical" evidence="13">
    <location>
        <begin position="195"/>
        <end position="214"/>
    </location>
</feature>
<keyword evidence="6 13" id="KW-0812">Transmembrane</keyword>
<keyword evidence="4 13" id="KW-0813">Transport</keyword>
<evidence type="ECO:0000256" key="2">
    <source>
        <dbReference type="ARBA" id="ARBA00010690"/>
    </source>
</evidence>
<dbReference type="SUPFAM" id="SSF160544">
    <property type="entry name" value="EscU C-terminal domain-like"/>
    <property type="match status" value="1"/>
</dbReference>
<dbReference type="Proteomes" id="UP000580856">
    <property type="component" value="Unassembled WGS sequence"/>
</dbReference>
<dbReference type="PANTHER" id="PTHR30531:SF12">
    <property type="entry name" value="FLAGELLAR BIOSYNTHETIC PROTEIN FLHB"/>
    <property type="match status" value="1"/>
</dbReference>
<dbReference type="NCBIfam" id="TIGR00328">
    <property type="entry name" value="flhB"/>
    <property type="match status" value="1"/>
</dbReference>
<keyword evidence="15" id="KW-0966">Cell projection</keyword>
<keyword evidence="5 13" id="KW-1003">Cell membrane</keyword>
<dbReference type="InterPro" id="IPR006136">
    <property type="entry name" value="FlhB"/>
</dbReference>
<dbReference type="PRINTS" id="PR00950">
    <property type="entry name" value="TYPE3IMSPROT"/>
</dbReference>
<feature type="compositionally biased region" description="Basic and acidic residues" evidence="14">
    <location>
        <begin position="1"/>
        <end position="12"/>
    </location>
</feature>
<keyword evidence="15" id="KW-0969">Cilium</keyword>
<feature type="transmembrane region" description="Helical" evidence="13">
    <location>
        <begin position="142"/>
        <end position="164"/>
    </location>
</feature>
<evidence type="ECO:0000256" key="12">
    <source>
        <dbReference type="ARBA" id="ARBA00025078"/>
    </source>
</evidence>
<accession>A0A846QE84</accession>
<keyword evidence="16" id="KW-1185">Reference proteome</keyword>
<name>A0A846QE84_9BACT</name>
<dbReference type="RefSeq" id="WP_167940135.1">
    <property type="nucleotide sequence ID" value="NZ_JAATJA010000001.1"/>
</dbReference>
<keyword evidence="10 13" id="KW-0472">Membrane</keyword>
<proteinExistence type="inferred from homology"/>
<dbReference type="Gene3D" id="3.40.1690.10">
    <property type="entry name" value="secretion proteins EscU"/>
    <property type="match status" value="1"/>
</dbReference>
<evidence type="ECO:0000256" key="9">
    <source>
        <dbReference type="ARBA" id="ARBA00022989"/>
    </source>
</evidence>
<sequence length="353" mass="39695">MARDPSKTEKATPKRRNKAREEGNVAKSQELGKATILMGGLVALYIFMDLIAKEMKHIFAWFCGEGLLFEVNPQSVYALFTSLSESLALMILPIMAVLLVVAFLTMRLQVGQLWTTKVFEPKFEKIFNVFSGIKRLLLDPKVFIRLGKSVLQALFIGIAPYIVLKSEIPKLAPLFFSNAEGIAAYILTIGLKMSIYALIPMLIIGIADTVYTFWDYNENIKMTKQEIKDEHKQAEGDPIVKGKQREKMMKTMAGRMLQKVPQADVVVTNPTHIAVALKYDAMEAPAPMVLAKGVDHLAEKIKQIARENNIPIRENKPLARALYKSVEIGDVIPEELYQAVASILAQIYKLRRR</sequence>
<dbReference type="GO" id="GO:0005886">
    <property type="term" value="C:plasma membrane"/>
    <property type="evidence" value="ECO:0007669"/>
    <property type="project" value="UniProtKB-SubCell"/>
</dbReference>
<evidence type="ECO:0000256" key="6">
    <source>
        <dbReference type="ARBA" id="ARBA00022692"/>
    </source>
</evidence>
<keyword evidence="8 13" id="KW-0653">Protein transport</keyword>
<keyword evidence="9 13" id="KW-1133">Transmembrane helix</keyword>
<evidence type="ECO:0000256" key="7">
    <source>
        <dbReference type="ARBA" id="ARBA00022795"/>
    </source>
</evidence>
<dbReference type="EMBL" id="JAATJA010000001">
    <property type="protein sequence ID" value="NJB67046.1"/>
    <property type="molecule type" value="Genomic_DNA"/>
</dbReference>
<evidence type="ECO:0000313" key="15">
    <source>
        <dbReference type="EMBL" id="NJB67046.1"/>
    </source>
</evidence>
<dbReference type="Gene3D" id="6.10.250.2080">
    <property type="match status" value="1"/>
</dbReference>
<feature type="region of interest" description="Disordered" evidence="14">
    <location>
        <begin position="1"/>
        <end position="25"/>
    </location>
</feature>
<evidence type="ECO:0000256" key="8">
    <source>
        <dbReference type="ARBA" id="ARBA00022927"/>
    </source>
</evidence>
<evidence type="ECO:0000256" key="1">
    <source>
        <dbReference type="ARBA" id="ARBA00004651"/>
    </source>
</evidence>
<keyword evidence="15" id="KW-0282">Flagellum</keyword>
<comment type="caution">
    <text evidence="15">The sequence shown here is derived from an EMBL/GenBank/DDBJ whole genome shotgun (WGS) entry which is preliminary data.</text>
</comment>
<feature type="transmembrane region" description="Helical" evidence="13">
    <location>
        <begin position="34"/>
        <end position="52"/>
    </location>
</feature>
<evidence type="ECO:0000256" key="3">
    <source>
        <dbReference type="ARBA" id="ARBA00021622"/>
    </source>
</evidence>
<evidence type="ECO:0000256" key="13">
    <source>
        <dbReference type="RuleBase" id="RU364091"/>
    </source>
</evidence>
<feature type="transmembrane region" description="Helical" evidence="13">
    <location>
        <begin position="87"/>
        <end position="106"/>
    </location>
</feature>
<comment type="similarity">
    <text evidence="2 13">Belongs to the type III secretion exporter family.</text>
</comment>
<dbReference type="GO" id="GO:0009306">
    <property type="term" value="P:protein secretion"/>
    <property type="evidence" value="ECO:0007669"/>
    <property type="project" value="InterPro"/>
</dbReference>
<keyword evidence="7 13" id="KW-1005">Bacterial flagellum biogenesis</keyword>
<reference evidence="15 16" key="1">
    <citation type="submission" date="2020-03" db="EMBL/GenBank/DDBJ databases">
        <title>Genomic Encyclopedia of Type Strains, Phase IV (KMG-IV): sequencing the most valuable type-strain genomes for metagenomic binning, comparative biology and taxonomic classification.</title>
        <authorList>
            <person name="Goeker M."/>
        </authorList>
    </citation>
    <scope>NUCLEOTIDE SEQUENCE [LARGE SCALE GENOMIC DNA]</scope>
    <source>
        <strain evidence="15 16">DSM 24233</strain>
    </source>
</reference>
<evidence type="ECO:0000256" key="11">
    <source>
        <dbReference type="ARBA" id="ARBA00023225"/>
    </source>
</evidence>
<dbReference type="FunFam" id="3.40.1690.10:FF:000001">
    <property type="entry name" value="Flagellar biosynthetic protein FlhB"/>
    <property type="match status" value="1"/>
</dbReference>
<keyword evidence="11 13" id="KW-1006">Bacterial flagellum protein export</keyword>
<comment type="subcellular location">
    <subcellularLocation>
        <location evidence="1">Cell membrane</location>
        <topology evidence="1">Multi-pass membrane protein</topology>
    </subcellularLocation>
</comment>
<gene>
    <name evidence="13" type="primary">flhB</name>
    <name evidence="15" type="ORF">GGQ74_000686</name>
</gene>
<dbReference type="AlphaFoldDB" id="A0A846QE84"/>
<organism evidence="15 16">
    <name type="scientific">Desulfobaculum xiamenense</name>
    <dbReference type="NCBI Taxonomy" id="995050"/>
    <lineage>
        <taxon>Bacteria</taxon>
        <taxon>Pseudomonadati</taxon>
        <taxon>Thermodesulfobacteriota</taxon>
        <taxon>Desulfovibrionia</taxon>
        <taxon>Desulfovibrionales</taxon>
        <taxon>Desulfovibrionaceae</taxon>
        <taxon>Desulfobaculum</taxon>
    </lineage>
</organism>
<dbReference type="InterPro" id="IPR006135">
    <property type="entry name" value="T3SS_substrate_exporter"/>
</dbReference>
<dbReference type="InterPro" id="IPR029025">
    <property type="entry name" value="T3SS_substrate_exporter_C"/>
</dbReference>
<evidence type="ECO:0000256" key="4">
    <source>
        <dbReference type="ARBA" id="ARBA00022448"/>
    </source>
</evidence>
<dbReference type="PANTHER" id="PTHR30531">
    <property type="entry name" value="FLAGELLAR BIOSYNTHETIC PROTEIN FLHB"/>
    <property type="match status" value="1"/>
</dbReference>
<comment type="function">
    <text evidence="12 13">Required for formation of the rod structure in the basal body of the flagellar apparatus. Together with FliI and FliH, may constitute the export apparatus of flagellin.</text>
</comment>